<evidence type="ECO:0000259" key="5">
    <source>
        <dbReference type="PROSITE" id="PS50977"/>
    </source>
</evidence>
<reference evidence="6 7" key="1">
    <citation type="submission" date="2020-08" db="EMBL/GenBank/DDBJ databases">
        <title>Bridging the membrane lipid divide: bacteria of the FCB group superphylum have the potential to synthesize archaeal ether lipids.</title>
        <authorList>
            <person name="Villanueva L."/>
            <person name="Von Meijenfeldt F.A.B."/>
            <person name="Westbye A.B."/>
            <person name="Yadav S."/>
            <person name="Hopmans E.C."/>
            <person name="Dutilh B.E."/>
            <person name="Sinninghe Damste J.S."/>
        </authorList>
    </citation>
    <scope>NUCLEOTIDE SEQUENCE [LARGE SCALE GENOMIC DNA]</scope>
    <source>
        <strain evidence="6">NIOZ-UU27</strain>
    </source>
</reference>
<dbReference type="Gene3D" id="1.10.357.10">
    <property type="entry name" value="Tetracycline Repressor, domain 2"/>
    <property type="match status" value="1"/>
</dbReference>
<dbReference type="PANTHER" id="PTHR30055:SF240">
    <property type="entry name" value="HTH-TYPE TRANSCRIPTIONAL REGULATOR ACRR"/>
    <property type="match status" value="1"/>
</dbReference>
<feature type="DNA-binding region" description="H-T-H motif" evidence="4">
    <location>
        <begin position="61"/>
        <end position="80"/>
    </location>
</feature>
<evidence type="ECO:0000256" key="3">
    <source>
        <dbReference type="ARBA" id="ARBA00023163"/>
    </source>
</evidence>
<dbReference type="InterPro" id="IPR050109">
    <property type="entry name" value="HTH-type_TetR-like_transc_reg"/>
</dbReference>
<dbReference type="PANTHER" id="PTHR30055">
    <property type="entry name" value="HTH-TYPE TRANSCRIPTIONAL REGULATOR RUTR"/>
    <property type="match status" value="1"/>
</dbReference>
<organism evidence="6 7">
    <name type="scientific">Candidatus Desulfacyla euxinica</name>
    <dbReference type="NCBI Taxonomy" id="2841693"/>
    <lineage>
        <taxon>Bacteria</taxon>
        <taxon>Deltaproteobacteria</taxon>
        <taxon>Candidatus Desulfacyla</taxon>
    </lineage>
</organism>
<keyword evidence="1" id="KW-0805">Transcription regulation</keyword>
<gene>
    <name evidence="6" type="ORF">H8E19_01955</name>
</gene>
<dbReference type="SUPFAM" id="SSF46689">
    <property type="entry name" value="Homeodomain-like"/>
    <property type="match status" value="1"/>
</dbReference>
<dbReference type="GO" id="GO:0000976">
    <property type="term" value="F:transcription cis-regulatory region binding"/>
    <property type="evidence" value="ECO:0007669"/>
    <property type="project" value="TreeGrafter"/>
</dbReference>
<proteinExistence type="predicted"/>
<dbReference type="SUPFAM" id="SSF48498">
    <property type="entry name" value="Tetracyclin repressor-like, C-terminal domain"/>
    <property type="match status" value="1"/>
</dbReference>
<comment type="caution">
    <text evidence="6">The sequence shown here is derived from an EMBL/GenBank/DDBJ whole genome shotgun (WGS) entry which is preliminary data.</text>
</comment>
<evidence type="ECO:0000256" key="1">
    <source>
        <dbReference type="ARBA" id="ARBA00023015"/>
    </source>
</evidence>
<feature type="domain" description="HTH tetR-type" evidence="5">
    <location>
        <begin position="38"/>
        <end position="98"/>
    </location>
</feature>
<keyword evidence="2 4" id="KW-0238">DNA-binding</keyword>
<name>A0A8J6MVT3_9DELT</name>
<dbReference type="PRINTS" id="PR00455">
    <property type="entry name" value="HTHTETR"/>
</dbReference>
<dbReference type="InterPro" id="IPR001647">
    <property type="entry name" value="HTH_TetR"/>
</dbReference>
<dbReference type="InterPro" id="IPR036271">
    <property type="entry name" value="Tet_transcr_reg_TetR-rel_C_sf"/>
</dbReference>
<dbReference type="InterPro" id="IPR041490">
    <property type="entry name" value="KstR2_TetR_C"/>
</dbReference>
<accession>A0A8J6MVT3</accession>
<sequence>MNFQWFSQKVTLSRQDICRDVYKHHRRAIKIKKEKTLVRNLMRIFDAALKISNEKGFQAMTMRSLSMETGMSMGGLYAYFSGKEDLLEMLLRTGRITTKQILEEQVDRATDPESRLRSAIRAHLFLSEVMQPWFYFSYMEARRLGDTEKKKSMTAEIETEKLFAGIIEEGVNRGVFVVRDSLLAASVIKAMVQDWYVKRWKYAKRQVSVDRYASFVVECVERFCLPRETKNDS</sequence>
<evidence type="ECO:0000256" key="4">
    <source>
        <dbReference type="PROSITE-ProRule" id="PRU00335"/>
    </source>
</evidence>
<evidence type="ECO:0000256" key="2">
    <source>
        <dbReference type="ARBA" id="ARBA00023125"/>
    </source>
</evidence>
<dbReference type="PROSITE" id="PS50977">
    <property type="entry name" value="HTH_TETR_2"/>
    <property type="match status" value="1"/>
</dbReference>
<dbReference type="Pfam" id="PF00440">
    <property type="entry name" value="TetR_N"/>
    <property type="match status" value="1"/>
</dbReference>
<keyword evidence="3" id="KW-0804">Transcription</keyword>
<dbReference type="InterPro" id="IPR009057">
    <property type="entry name" value="Homeodomain-like_sf"/>
</dbReference>
<dbReference type="Proteomes" id="UP000650524">
    <property type="component" value="Unassembled WGS sequence"/>
</dbReference>
<protein>
    <submittedName>
        <fullName evidence="6">TetR/AcrR family transcriptional regulator</fullName>
    </submittedName>
</protein>
<dbReference type="EMBL" id="JACNJD010000098">
    <property type="protein sequence ID" value="MBC8176142.1"/>
    <property type="molecule type" value="Genomic_DNA"/>
</dbReference>
<dbReference type="Pfam" id="PF17932">
    <property type="entry name" value="TetR_C_24"/>
    <property type="match status" value="1"/>
</dbReference>
<dbReference type="Gene3D" id="1.10.10.60">
    <property type="entry name" value="Homeodomain-like"/>
    <property type="match status" value="1"/>
</dbReference>
<evidence type="ECO:0000313" key="7">
    <source>
        <dbReference type="Proteomes" id="UP000650524"/>
    </source>
</evidence>
<dbReference type="AlphaFoldDB" id="A0A8J6MVT3"/>
<dbReference type="GO" id="GO:0003700">
    <property type="term" value="F:DNA-binding transcription factor activity"/>
    <property type="evidence" value="ECO:0007669"/>
    <property type="project" value="TreeGrafter"/>
</dbReference>
<evidence type="ECO:0000313" key="6">
    <source>
        <dbReference type="EMBL" id="MBC8176142.1"/>
    </source>
</evidence>